<dbReference type="InterPro" id="IPR023393">
    <property type="entry name" value="START-like_dom_sf"/>
</dbReference>
<dbReference type="InterPro" id="IPR015310">
    <property type="entry name" value="AHSA1-like_N"/>
</dbReference>
<name>A0A2G5BAH6_COERN</name>
<evidence type="ECO:0000256" key="1">
    <source>
        <dbReference type="ARBA" id="ARBA00006817"/>
    </source>
</evidence>
<dbReference type="EMBL" id="KZ303502">
    <property type="protein sequence ID" value="PIA16013.1"/>
    <property type="molecule type" value="Genomic_DNA"/>
</dbReference>
<dbReference type="PANTHER" id="PTHR13009">
    <property type="entry name" value="HEAT SHOCK PROTEIN 90 HSP90 CO-CHAPERONE AHA-1"/>
    <property type="match status" value="1"/>
</dbReference>
<dbReference type="InterPro" id="IPR013538">
    <property type="entry name" value="ASHA1/2-like_C"/>
</dbReference>
<accession>A0A2G5BAH6</accession>
<dbReference type="GO" id="GO:0006457">
    <property type="term" value="P:protein folding"/>
    <property type="evidence" value="ECO:0007669"/>
    <property type="project" value="TreeGrafter"/>
</dbReference>
<evidence type="ECO:0000259" key="4">
    <source>
        <dbReference type="SMART" id="SM01000"/>
    </source>
</evidence>
<keyword evidence="3" id="KW-0472">Membrane</keyword>
<dbReference type="Pfam" id="PF08327">
    <property type="entry name" value="AHSA1"/>
    <property type="match status" value="1"/>
</dbReference>
<dbReference type="GO" id="GO:0051087">
    <property type="term" value="F:protein-folding chaperone binding"/>
    <property type="evidence" value="ECO:0007669"/>
    <property type="project" value="InterPro"/>
</dbReference>
<comment type="similarity">
    <text evidence="1">Belongs to the AHA1 family.</text>
</comment>
<reference evidence="5 6" key="1">
    <citation type="journal article" date="2015" name="Genome Biol. Evol.">
        <title>Phylogenomic analyses indicate that early fungi evolved digesting cell walls of algal ancestors of land plants.</title>
        <authorList>
            <person name="Chang Y."/>
            <person name="Wang S."/>
            <person name="Sekimoto S."/>
            <person name="Aerts A.L."/>
            <person name="Choi C."/>
            <person name="Clum A."/>
            <person name="LaButti K.M."/>
            <person name="Lindquist E.A."/>
            <person name="Yee Ngan C."/>
            <person name="Ohm R.A."/>
            <person name="Salamov A.A."/>
            <person name="Grigoriev I.V."/>
            <person name="Spatafora J.W."/>
            <person name="Berbee M.L."/>
        </authorList>
    </citation>
    <scope>NUCLEOTIDE SEQUENCE [LARGE SCALE GENOMIC DNA]</scope>
    <source>
        <strain evidence="5 6">NRRL 1564</strain>
    </source>
</reference>
<feature type="domain" description="Activator of Hsp90 ATPase AHSA1-like N-terminal" evidence="4">
    <location>
        <begin position="14"/>
        <end position="144"/>
    </location>
</feature>
<dbReference type="Gene3D" id="3.15.10.20">
    <property type="entry name" value="Activator of Hsp90 ATPase Aha1, N-terminal domain"/>
    <property type="match status" value="1"/>
</dbReference>
<protein>
    <recommendedName>
        <fullName evidence="4">Activator of Hsp90 ATPase AHSA1-like N-terminal domain-containing protein</fullName>
    </recommendedName>
</protein>
<organism evidence="5 6">
    <name type="scientific">Coemansia reversa (strain ATCC 12441 / NRRL 1564)</name>
    <dbReference type="NCBI Taxonomy" id="763665"/>
    <lineage>
        <taxon>Eukaryota</taxon>
        <taxon>Fungi</taxon>
        <taxon>Fungi incertae sedis</taxon>
        <taxon>Zoopagomycota</taxon>
        <taxon>Kickxellomycotina</taxon>
        <taxon>Kickxellomycetes</taxon>
        <taxon>Kickxellales</taxon>
        <taxon>Kickxellaceae</taxon>
        <taxon>Coemansia</taxon>
    </lineage>
</organism>
<dbReference type="SUPFAM" id="SSF55961">
    <property type="entry name" value="Bet v1-like"/>
    <property type="match status" value="1"/>
</dbReference>
<gene>
    <name evidence="5" type="ORF">COEREDRAFT_81466</name>
</gene>
<dbReference type="InterPro" id="IPR036338">
    <property type="entry name" value="Aha1"/>
</dbReference>
<feature type="transmembrane region" description="Helical" evidence="3">
    <location>
        <begin position="394"/>
        <end position="413"/>
    </location>
</feature>
<evidence type="ECO:0000256" key="2">
    <source>
        <dbReference type="SAM" id="MobiDB-lite"/>
    </source>
</evidence>
<proteinExistence type="inferred from homology"/>
<dbReference type="GO" id="GO:0005829">
    <property type="term" value="C:cytosol"/>
    <property type="evidence" value="ECO:0007669"/>
    <property type="project" value="TreeGrafter"/>
</dbReference>
<dbReference type="STRING" id="763665.A0A2G5BAH6"/>
<sequence>MADWRNVGNWHWTTKNCFAWANTYIKEKLTGVEVKGDGIEAKVTSVTSVNGDVDLSVRKEKLIAIYDVEVKLSWEATKGDEKLTGEIKIPEVANDMDKFVYEVTSSNTAADMLPLRGFVREKLAPKVGEKLKNFTQDLKQANGSEMYIPDNKGKESKASASGAQQNVQLAKDFKEGKAGTNADVGVAKAKDATFGTVTVKQTAEFMCSVDDLFATLTDPQRVTVWTRGPAEIQPVEGKKFKLFGGHIEGEITKLVPGKTIEQTWRVATWPSGHYSKVIMNLEQLSTSTRLTLVQTGVPLNEESATKANWERYYWNSIKGSFGTNHMSFTYPPYNVSSAIGNGVIPSFANGGLSTAKSSLSSTDKRTKSTRRIARKKRNRLGPHSDKQPTTNRTTYIVTALSAIAAAAIGVLYMKSSA</sequence>
<feature type="compositionally biased region" description="Basic residues" evidence="2">
    <location>
        <begin position="367"/>
        <end position="380"/>
    </location>
</feature>
<keyword evidence="6" id="KW-1185">Reference proteome</keyword>
<dbReference type="SMART" id="SM01000">
    <property type="entry name" value="Aha1_N"/>
    <property type="match status" value="1"/>
</dbReference>
<dbReference type="AlphaFoldDB" id="A0A2G5BAH6"/>
<keyword evidence="3" id="KW-1133">Transmembrane helix</keyword>
<evidence type="ECO:0000313" key="6">
    <source>
        <dbReference type="Proteomes" id="UP000242474"/>
    </source>
</evidence>
<keyword evidence="3" id="KW-0812">Transmembrane</keyword>
<dbReference type="Gene3D" id="3.30.530.20">
    <property type="match status" value="1"/>
</dbReference>
<evidence type="ECO:0000313" key="5">
    <source>
        <dbReference type="EMBL" id="PIA16013.1"/>
    </source>
</evidence>
<dbReference type="Pfam" id="PF09229">
    <property type="entry name" value="Aha1_N"/>
    <property type="match status" value="1"/>
</dbReference>
<dbReference type="CDD" id="cd08892">
    <property type="entry name" value="SRPBCC_Aha1"/>
    <property type="match status" value="1"/>
</dbReference>
<dbReference type="PANTHER" id="PTHR13009:SF22">
    <property type="entry name" value="LD43819P"/>
    <property type="match status" value="1"/>
</dbReference>
<feature type="region of interest" description="Disordered" evidence="2">
    <location>
        <begin position="354"/>
        <end position="390"/>
    </location>
</feature>
<dbReference type="OrthoDB" id="567237at2759"/>
<evidence type="ECO:0000256" key="3">
    <source>
        <dbReference type="SAM" id="Phobius"/>
    </source>
</evidence>
<dbReference type="GO" id="GO:0001671">
    <property type="term" value="F:ATPase activator activity"/>
    <property type="evidence" value="ECO:0007669"/>
    <property type="project" value="InterPro"/>
</dbReference>
<dbReference type="SUPFAM" id="SSF103111">
    <property type="entry name" value="Activator of Hsp90 ATPase, Aha1"/>
    <property type="match status" value="1"/>
</dbReference>
<dbReference type="Proteomes" id="UP000242474">
    <property type="component" value="Unassembled WGS sequence"/>
</dbReference>